<keyword evidence="3" id="KW-1003">Cell membrane</keyword>
<protein>
    <submittedName>
        <fullName evidence="8">Putative monovalent cation/H+ antiporter subunit C</fullName>
    </submittedName>
</protein>
<dbReference type="Proteomes" id="UP000010301">
    <property type="component" value="Unassembled WGS sequence"/>
</dbReference>
<dbReference type="PANTHER" id="PTHR34583">
    <property type="entry name" value="ANTIPORTER SUBUNIT MNHC2-RELATED"/>
    <property type="match status" value="1"/>
</dbReference>
<dbReference type="HOGENOM" id="CLU_082058_0_2_11"/>
<comment type="similarity">
    <text evidence="2">Belongs to the CPA3 antiporters (TC 2.A.63) subunit C family.</text>
</comment>
<name>C0VYR9_9ACTO</name>
<dbReference type="PANTHER" id="PTHR34583:SF2">
    <property type="entry name" value="ANTIPORTER SUBUNIT MNHC2-RELATED"/>
    <property type="match status" value="1"/>
</dbReference>
<evidence type="ECO:0000256" key="1">
    <source>
        <dbReference type="ARBA" id="ARBA00004651"/>
    </source>
</evidence>
<gene>
    <name evidence="8" type="ORF">HMPREF0044_0309</name>
</gene>
<proteinExistence type="inferred from homology"/>
<accession>C0VYR9</accession>
<evidence type="ECO:0000313" key="9">
    <source>
        <dbReference type="Proteomes" id="UP000010301"/>
    </source>
</evidence>
<dbReference type="InterPro" id="IPR050601">
    <property type="entry name" value="CPA3_antiporter_subunitC"/>
</dbReference>
<feature type="transmembrane region" description="Helical" evidence="7">
    <location>
        <begin position="29"/>
        <end position="57"/>
    </location>
</feature>
<feature type="transmembrane region" description="Helical" evidence="7">
    <location>
        <begin position="6"/>
        <end position="22"/>
    </location>
</feature>
<evidence type="ECO:0000256" key="5">
    <source>
        <dbReference type="ARBA" id="ARBA00022989"/>
    </source>
</evidence>
<keyword evidence="5 7" id="KW-1133">Transmembrane helix</keyword>
<keyword evidence="4 7" id="KW-0812">Transmembrane</keyword>
<evidence type="ECO:0000313" key="8">
    <source>
        <dbReference type="EMBL" id="EEH64572.1"/>
    </source>
</evidence>
<dbReference type="eggNOG" id="COG1006">
    <property type="taxonomic scope" value="Bacteria"/>
</dbReference>
<reference evidence="8 9" key="1">
    <citation type="submission" date="2009-01" db="EMBL/GenBank/DDBJ databases">
        <authorList>
            <person name="Qin X."/>
            <person name="Bachman B."/>
            <person name="Battles P."/>
            <person name="Bell A."/>
            <person name="Bess C."/>
            <person name="Bickham C."/>
            <person name="Chaboub L."/>
            <person name="Chen D."/>
            <person name="Coyle M."/>
            <person name="Deiros D.R."/>
            <person name="Dinh H."/>
            <person name="Forbes L."/>
            <person name="Fowler G."/>
            <person name="Francisco L."/>
            <person name="Fu Q."/>
            <person name="Gubbala S."/>
            <person name="Hale W."/>
            <person name="Han Y."/>
            <person name="Hemphill L."/>
            <person name="Highlander S.K."/>
            <person name="Hirani K."/>
            <person name="Hogues M."/>
            <person name="Jackson L."/>
            <person name="Jakkamsetti A."/>
            <person name="Javaid M."/>
            <person name="Jiang H."/>
            <person name="Korchina V."/>
            <person name="Kovar C."/>
            <person name="Lara F."/>
            <person name="Lee S."/>
            <person name="Mata R."/>
            <person name="Mathew T."/>
            <person name="Moen C."/>
            <person name="Morales K."/>
            <person name="Munidasa M."/>
            <person name="Nazareth L."/>
            <person name="Ngo R."/>
            <person name="Nguyen L."/>
            <person name="Okwuonu G."/>
            <person name="Ongeri F."/>
            <person name="Patil S."/>
            <person name="Petrosino J."/>
            <person name="Pham C."/>
            <person name="Pham P."/>
            <person name="Pu L.-L."/>
            <person name="Puazo M."/>
            <person name="Raj R."/>
            <person name="Reid J."/>
            <person name="Rouhana J."/>
            <person name="Saada N."/>
            <person name="Shang Y."/>
            <person name="Simmons D."/>
            <person name="Thornton R."/>
            <person name="Warren J."/>
            <person name="Weissenberger G."/>
            <person name="Zhang J."/>
            <person name="Zhang L."/>
            <person name="Zhou C."/>
            <person name="Zhu D."/>
            <person name="Muzny D."/>
            <person name="Worley K."/>
            <person name="Gibbs R."/>
        </authorList>
    </citation>
    <scope>NUCLEOTIDE SEQUENCE [LARGE SCALE GENOMIC DNA]</scope>
    <source>
        <strain evidence="8 9">DSM 15436</strain>
    </source>
</reference>
<dbReference type="AlphaFoldDB" id="C0VYR9"/>
<dbReference type="Pfam" id="PF00420">
    <property type="entry name" value="Oxidored_q2"/>
    <property type="match status" value="1"/>
</dbReference>
<dbReference type="STRING" id="525245.HMPREF0044_0309"/>
<dbReference type="RefSeq" id="WP_006547306.1">
    <property type="nucleotide sequence ID" value="NZ_DS999545.1"/>
</dbReference>
<dbReference type="EMBL" id="ACFG01000004">
    <property type="protein sequence ID" value="EEH64572.1"/>
    <property type="molecule type" value="Genomic_DNA"/>
</dbReference>
<sequence>MASVTLVALAGVLIACGAYLVTDRALTRIVIGLALLTHGVNLLILASGGAAGLPALLGHNRVAETGLPGVVDPLPQAMMLTAIVIGLGTTAFGMALAYRSWVQVGHDEVIDDVEDRLLAKRAEFAQSLAEASTGDEDPAVDYDAEDIETAEPAHILDELVGKTTDSSKFEGAIKDGEVK</sequence>
<dbReference type="Gene3D" id="1.10.287.3510">
    <property type="match status" value="1"/>
</dbReference>
<dbReference type="InterPro" id="IPR039428">
    <property type="entry name" value="NUOK/Mnh_C1-like"/>
</dbReference>
<evidence type="ECO:0000256" key="4">
    <source>
        <dbReference type="ARBA" id="ARBA00022692"/>
    </source>
</evidence>
<dbReference type="GO" id="GO:0005886">
    <property type="term" value="C:plasma membrane"/>
    <property type="evidence" value="ECO:0007669"/>
    <property type="project" value="UniProtKB-SubCell"/>
</dbReference>
<organism evidence="8 9">
    <name type="scientific">Gleimia coleocanis DSM 15436</name>
    <dbReference type="NCBI Taxonomy" id="525245"/>
    <lineage>
        <taxon>Bacteria</taxon>
        <taxon>Bacillati</taxon>
        <taxon>Actinomycetota</taxon>
        <taxon>Actinomycetes</taxon>
        <taxon>Actinomycetales</taxon>
        <taxon>Actinomycetaceae</taxon>
        <taxon>Gleimia</taxon>
    </lineage>
</organism>
<evidence type="ECO:0000256" key="6">
    <source>
        <dbReference type="ARBA" id="ARBA00023136"/>
    </source>
</evidence>
<keyword evidence="6 7" id="KW-0472">Membrane</keyword>
<feature type="transmembrane region" description="Helical" evidence="7">
    <location>
        <begin position="77"/>
        <end position="98"/>
    </location>
</feature>
<evidence type="ECO:0000256" key="7">
    <source>
        <dbReference type="SAM" id="Phobius"/>
    </source>
</evidence>
<dbReference type="OrthoDB" id="9799219at2"/>
<keyword evidence="9" id="KW-1185">Reference proteome</keyword>
<comment type="subcellular location">
    <subcellularLocation>
        <location evidence="1">Cell membrane</location>
        <topology evidence="1">Multi-pass membrane protein</topology>
    </subcellularLocation>
</comment>
<evidence type="ECO:0000256" key="3">
    <source>
        <dbReference type="ARBA" id="ARBA00022475"/>
    </source>
</evidence>
<comment type="caution">
    <text evidence="8">The sequence shown here is derived from an EMBL/GenBank/DDBJ whole genome shotgun (WGS) entry which is preliminary data.</text>
</comment>
<evidence type="ECO:0000256" key="2">
    <source>
        <dbReference type="ARBA" id="ARBA00010388"/>
    </source>
</evidence>